<protein>
    <recommendedName>
        <fullName evidence="4">Fibronectin type-II domain-containing protein</fullName>
    </recommendedName>
</protein>
<keyword evidence="1" id="KW-0677">Repeat</keyword>
<dbReference type="InterPro" id="IPR036943">
    <property type="entry name" value="FN_type2_sf"/>
</dbReference>
<dbReference type="SUPFAM" id="SSF57440">
    <property type="entry name" value="Kringle-like"/>
    <property type="match status" value="1"/>
</dbReference>
<keyword evidence="2" id="KW-1015">Disulfide bond</keyword>
<dbReference type="PROSITE" id="PS51092">
    <property type="entry name" value="FN2_2"/>
    <property type="match status" value="1"/>
</dbReference>
<evidence type="ECO:0000313" key="5">
    <source>
        <dbReference type="EMBL" id="CAK8674343.1"/>
    </source>
</evidence>
<proteinExistence type="predicted"/>
<dbReference type="Pfam" id="PF00040">
    <property type="entry name" value="fn2"/>
    <property type="match status" value="1"/>
</dbReference>
<evidence type="ECO:0000256" key="1">
    <source>
        <dbReference type="ARBA" id="ARBA00022737"/>
    </source>
</evidence>
<feature type="domain" description="Fibronectin type-II" evidence="4">
    <location>
        <begin position="27"/>
        <end position="72"/>
    </location>
</feature>
<dbReference type="Proteomes" id="UP001642483">
    <property type="component" value="Unassembled WGS sequence"/>
</dbReference>
<accession>A0ABP0F8B1</accession>
<evidence type="ECO:0000256" key="2">
    <source>
        <dbReference type="ARBA" id="ARBA00023157"/>
    </source>
</evidence>
<name>A0ABP0F8B1_CLALP</name>
<dbReference type="SMART" id="SM00059">
    <property type="entry name" value="FN2"/>
    <property type="match status" value="1"/>
</dbReference>
<evidence type="ECO:0000313" key="6">
    <source>
        <dbReference type="Proteomes" id="UP001642483"/>
    </source>
</evidence>
<organism evidence="5 6">
    <name type="scientific">Clavelina lepadiformis</name>
    <name type="common">Light-bulb sea squirt</name>
    <name type="synonym">Ascidia lepadiformis</name>
    <dbReference type="NCBI Taxonomy" id="159417"/>
    <lineage>
        <taxon>Eukaryota</taxon>
        <taxon>Metazoa</taxon>
        <taxon>Chordata</taxon>
        <taxon>Tunicata</taxon>
        <taxon>Ascidiacea</taxon>
        <taxon>Aplousobranchia</taxon>
        <taxon>Clavelinidae</taxon>
        <taxon>Clavelina</taxon>
    </lineage>
</organism>
<reference evidence="5 6" key="1">
    <citation type="submission" date="2024-02" db="EMBL/GenBank/DDBJ databases">
        <authorList>
            <person name="Daric V."/>
            <person name="Darras S."/>
        </authorList>
    </citation>
    <scope>NUCLEOTIDE SEQUENCE [LARGE SCALE GENOMIC DNA]</scope>
</reference>
<evidence type="ECO:0000259" key="4">
    <source>
        <dbReference type="PROSITE" id="PS51092"/>
    </source>
</evidence>
<comment type="caution">
    <text evidence="5">The sequence shown here is derived from an EMBL/GenBank/DDBJ whole genome shotgun (WGS) entry which is preliminary data.</text>
</comment>
<sequence length="107" mass="12253">MSLLHVSCKLFFTFLTNTLKRLERQCTDSGECHFPFVYKGRTYKSCIESKIGLADWCSLTAEYDDEWDRCDKSCPLSLSFVLLSCVLFCCCSCSDYCGFDQVSLCGW</sequence>
<gene>
    <name evidence="5" type="ORF">CVLEPA_LOCUS4049</name>
</gene>
<dbReference type="Gene3D" id="2.10.10.10">
    <property type="entry name" value="Fibronectin, type II, collagen-binding"/>
    <property type="match status" value="1"/>
</dbReference>
<dbReference type="InterPro" id="IPR013806">
    <property type="entry name" value="Kringle-like"/>
</dbReference>
<dbReference type="InterPro" id="IPR000562">
    <property type="entry name" value="FN_type2_dom"/>
</dbReference>
<evidence type="ECO:0000256" key="3">
    <source>
        <dbReference type="PROSITE-ProRule" id="PRU00479"/>
    </source>
</evidence>
<keyword evidence="6" id="KW-1185">Reference proteome</keyword>
<comment type="caution">
    <text evidence="3">Lacks conserved residue(s) required for the propagation of feature annotation.</text>
</comment>
<dbReference type="EMBL" id="CAWYQH010000013">
    <property type="protein sequence ID" value="CAK8674343.1"/>
    <property type="molecule type" value="Genomic_DNA"/>
</dbReference>